<reference evidence="7 8" key="1">
    <citation type="submission" date="2017-10" db="EMBL/GenBank/DDBJ databases">
        <title>Whole genome sequencing of members of genus Pseudoxanthomonas.</title>
        <authorList>
            <person name="Kumar S."/>
            <person name="Bansal K."/>
            <person name="Kaur A."/>
            <person name="Patil P."/>
            <person name="Sharma S."/>
            <person name="Patil P.B."/>
        </authorList>
    </citation>
    <scope>NUCLEOTIDE SEQUENCE [LARGE SCALE GENOMIC DNA]</scope>
    <source>
        <strain evidence="7 8">DSM 17109</strain>
    </source>
</reference>
<dbReference type="Pfam" id="PF23914">
    <property type="entry name" value="TPR_CcmH_CycH"/>
    <property type="match status" value="1"/>
</dbReference>
<keyword evidence="1" id="KW-0677">Repeat</keyword>
<dbReference type="EMBL" id="PDWW01000002">
    <property type="protein sequence ID" value="KAF1727069.1"/>
    <property type="molecule type" value="Genomic_DNA"/>
</dbReference>
<dbReference type="PANTHER" id="PTHR47870:SF4">
    <property type="entry name" value="CYTOCHROME C-TYPE BIOGENESIS PROTEIN CYCH"/>
    <property type="match status" value="1"/>
</dbReference>
<feature type="transmembrane region" description="Helical" evidence="4">
    <location>
        <begin position="30"/>
        <end position="49"/>
    </location>
</feature>
<dbReference type="SUPFAM" id="SSF48452">
    <property type="entry name" value="TPR-like"/>
    <property type="match status" value="1"/>
</dbReference>
<accession>A0ABQ6ZLE5</accession>
<evidence type="ECO:0000256" key="1">
    <source>
        <dbReference type="ARBA" id="ARBA00022737"/>
    </source>
</evidence>
<dbReference type="InterPro" id="IPR056413">
    <property type="entry name" value="TPR_CcmH_CycH"/>
</dbReference>
<gene>
    <name evidence="7" type="ORF">CSC78_03000</name>
</gene>
<comment type="caution">
    <text evidence="7">The sequence shown here is derived from an EMBL/GenBank/DDBJ whole genome shotgun (WGS) entry which is preliminary data.</text>
</comment>
<dbReference type="SMART" id="SM00028">
    <property type="entry name" value="TPR"/>
    <property type="match status" value="1"/>
</dbReference>
<dbReference type="InterPro" id="IPR051263">
    <property type="entry name" value="C-type_cytochrome_biogenesis"/>
</dbReference>
<dbReference type="InterPro" id="IPR011990">
    <property type="entry name" value="TPR-like_helical_dom_sf"/>
</dbReference>
<sequence>MTAFVILAIVLSLAVLLAVLWPLWRDARGLVLAGVATLGIATFALYRAVGTPAALEPQAATPMPATLDDAVAQLEAELKKQPNEPEGWRLLGKSYAALQRYGDAQKAFERAVQLLPTDADLLVEAAQARLFNNADRKLDAQAVALLDKAIAINPDHQRALWFVGLAQRQEGKHAEAAKTWEPLLAKVDPNTAATLRTQINEARAEAGLPPLADTAPAPAADAAPALLTVTVDLAPALKDKLAPGDTLFVFARQVGGPPMPVAAKRLPVSAFPVTVPLGDGDSPMPTLKLSQLPQVQLVARIAKGNGPAAQSGDLEATAVTADVKAGNTYTLTIDRVVP</sequence>
<dbReference type="InterPro" id="IPR056412">
    <property type="entry name" value="Ig_CycH"/>
</dbReference>
<dbReference type="InterPro" id="IPR019734">
    <property type="entry name" value="TPR_rpt"/>
</dbReference>
<evidence type="ECO:0000313" key="7">
    <source>
        <dbReference type="EMBL" id="KAF1727069.1"/>
    </source>
</evidence>
<keyword evidence="8" id="KW-1185">Reference proteome</keyword>
<dbReference type="Proteomes" id="UP000781710">
    <property type="component" value="Unassembled WGS sequence"/>
</dbReference>
<keyword evidence="4" id="KW-0812">Transmembrane</keyword>
<name>A0ABQ6ZLE5_9GAMM</name>
<dbReference type="Pfam" id="PF23892">
    <property type="entry name" value="Ig_CycH"/>
    <property type="match status" value="1"/>
</dbReference>
<evidence type="ECO:0000259" key="6">
    <source>
        <dbReference type="Pfam" id="PF23914"/>
    </source>
</evidence>
<organism evidence="7 8">
    <name type="scientific">Pseudoxanthomonas japonensis</name>
    <dbReference type="NCBI Taxonomy" id="69284"/>
    <lineage>
        <taxon>Bacteria</taxon>
        <taxon>Pseudomonadati</taxon>
        <taxon>Pseudomonadota</taxon>
        <taxon>Gammaproteobacteria</taxon>
        <taxon>Lysobacterales</taxon>
        <taxon>Lysobacteraceae</taxon>
        <taxon>Pseudoxanthomonas</taxon>
    </lineage>
</organism>
<proteinExistence type="predicted"/>
<feature type="domain" description="Cytochrome c-type biogenesis protein H TPR" evidence="6">
    <location>
        <begin position="57"/>
        <end position="191"/>
    </location>
</feature>
<keyword evidence="4" id="KW-0472">Membrane</keyword>
<evidence type="ECO:0000313" key="8">
    <source>
        <dbReference type="Proteomes" id="UP000781710"/>
    </source>
</evidence>
<evidence type="ECO:0000256" key="3">
    <source>
        <dbReference type="PROSITE-ProRule" id="PRU00339"/>
    </source>
</evidence>
<dbReference type="RefSeq" id="WP_162336418.1">
    <property type="nucleotide sequence ID" value="NZ_JBHSRQ010000004.1"/>
</dbReference>
<evidence type="ECO:0000256" key="4">
    <source>
        <dbReference type="SAM" id="Phobius"/>
    </source>
</evidence>
<evidence type="ECO:0000259" key="5">
    <source>
        <dbReference type="Pfam" id="PF23892"/>
    </source>
</evidence>
<feature type="repeat" description="TPR" evidence="3">
    <location>
        <begin position="85"/>
        <end position="118"/>
    </location>
</feature>
<keyword evidence="2 3" id="KW-0802">TPR repeat</keyword>
<dbReference type="PANTHER" id="PTHR47870">
    <property type="entry name" value="CYTOCHROME C-TYPE BIOGENESIS PROTEIN CCMH"/>
    <property type="match status" value="1"/>
</dbReference>
<dbReference type="PROSITE" id="PS50005">
    <property type="entry name" value="TPR"/>
    <property type="match status" value="1"/>
</dbReference>
<keyword evidence="4" id="KW-1133">Transmembrane helix</keyword>
<evidence type="ECO:0000256" key="2">
    <source>
        <dbReference type="ARBA" id="ARBA00022803"/>
    </source>
</evidence>
<feature type="domain" description="Cytochrome c-type biogenesis protein H Ig-like" evidence="5">
    <location>
        <begin position="227"/>
        <end position="334"/>
    </location>
</feature>
<feature type="transmembrane region" description="Helical" evidence="4">
    <location>
        <begin position="6"/>
        <end position="23"/>
    </location>
</feature>
<protein>
    <submittedName>
        <fullName evidence="7">Cytochrome C biogenesis protein</fullName>
    </submittedName>
</protein>
<dbReference type="Gene3D" id="1.25.40.10">
    <property type="entry name" value="Tetratricopeptide repeat domain"/>
    <property type="match status" value="1"/>
</dbReference>